<name>A0A6J6I3B1_9ZZZZ</name>
<evidence type="ECO:0000313" key="1">
    <source>
        <dbReference type="EMBL" id="CAB4620070.1"/>
    </source>
</evidence>
<reference evidence="1" key="1">
    <citation type="submission" date="2020-05" db="EMBL/GenBank/DDBJ databases">
        <authorList>
            <person name="Chiriac C."/>
            <person name="Salcher M."/>
            <person name="Ghai R."/>
            <person name="Kavagutti S V."/>
        </authorList>
    </citation>
    <scope>NUCLEOTIDE SEQUENCE</scope>
</reference>
<proteinExistence type="predicted"/>
<accession>A0A6J6I3B1</accession>
<gene>
    <name evidence="1" type="ORF">UFOPK1827_01916</name>
</gene>
<organism evidence="1">
    <name type="scientific">freshwater metagenome</name>
    <dbReference type="NCBI Taxonomy" id="449393"/>
    <lineage>
        <taxon>unclassified sequences</taxon>
        <taxon>metagenomes</taxon>
        <taxon>ecological metagenomes</taxon>
    </lineage>
</organism>
<sequence length="156" mass="17312">MGDGERLRIDGVLTRILRQVASTAGPFDKAALGSVVTTQDTEERGLPCAISANESDLVARPDLKGGAINDGLPPDFNNEVPDVQHRSSQPLLRAGADIAVLWLRNRFRCGIRTNAVVRGRPRRGLLFGEVLRHGPREAGRLRRGHWPRCRRHRIRS</sequence>
<dbReference type="AlphaFoldDB" id="A0A6J6I3B1"/>
<dbReference type="EMBL" id="CAEZUO010000146">
    <property type="protein sequence ID" value="CAB4620070.1"/>
    <property type="molecule type" value="Genomic_DNA"/>
</dbReference>
<protein>
    <submittedName>
        <fullName evidence="1">Unannotated protein</fullName>
    </submittedName>
</protein>